<feature type="compositionally biased region" description="Low complexity" evidence="1">
    <location>
        <begin position="63"/>
        <end position="73"/>
    </location>
</feature>
<accession>A0ABS6UVB7</accession>
<sequence length="111" mass="12340">MANTVGAKREIRKLVEHLWEREAVDRMTSGTYSNGTGLVILTDRRMFFLEDGWMSQRNEDFPVRTSSRSSPAATPGPAPTADPDVVFHQRRQLGGLRDAGVVAPSELLSRI</sequence>
<gene>
    <name evidence="2" type="ORF">I4I81_18250</name>
</gene>
<dbReference type="RefSeq" id="WP_218602734.1">
    <property type="nucleotide sequence ID" value="NZ_JADQDJ010000081.1"/>
</dbReference>
<reference evidence="2 3" key="1">
    <citation type="submission" date="2020-11" db="EMBL/GenBank/DDBJ databases">
        <title>Pseudonocardia abyssalis sp. nov. and Pseudonocardia oceani sp. nov., description and phylogenomic analysis of two novel actinomycetes isolated from the deep Southern Ocean.</title>
        <authorList>
            <person name="Parra J."/>
        </authorList>
    </citation>
    <scope>NUCLEOTIDE SEQUENCE [LARGE SCALE GENOMIC DNA]</scope>
    <source>
        <strain evidence="2 3">KRD-168</strain>
    </source>
</reference>
<evidence type="ECO:0008006" key="4">
    <source>
        <dbReference type="Google" id="ProtNLM"/>
    </source>
</evidence>
<keyword evidence="3" id="KW-1185">Reference proteome</keyword>
<feature type="region of interest" description="Disordered" evidence="1">
    <location>
        <begin position="60"/>
        <end position="85"/>
    </location>
</feature>
<dbReference type="EMBL" id="JADQDK010000001">
    <property type="protein sequence ID" value="MBW0136194.1"/>
    <property type="molecule type" value="Genomic_DNA"/>
</dbReference>
<organism evidence="2 3">
    <name type="scientific">Pseudonocardia abyssalis</name>
    <dbReference type="NCBI Taxonomy" id="2792008"/>
    <lineage>
        <taxon>Bacteria</taxon>
        <taxon>Bacillati</taxon>
        <taxon>Actinomycetota</taxon>
        <taxon>Actinomycetes</taxon>
        <taxon>Pseudonocardiales</taxon>
        <taxon>Pseudonocardiaceae</taxon>
        <taxon>Pseudonocardia</taxon>
    </lineage>
</organism>
<protein>
    <recommendedName>
        <fullName evidence="4">GRAM domain-containing protein</fullName>
    </recommendedName>
</protein>
<proteinExistence type="predicted"/>
<evidence type="ECO:0000313" key="3">
    <source>
        <dbReference type="Proteomes" id="UP000694287"/>
    </source>
</evidence>
<comment type="caution">
    <text evidence="2">The sequence shown here is derived from an EMBL/GenBank/DDBJ whole genome shotgun (WGS) entry which is preliminary data.</text>
</comment>
<evidence type="ECO:0000256" key="1">
    <source>
        <dbReference type="SAM" id="MobiDB-lite"/>
    </source>
</evidence>
<name>A0ABS6UVB7_9PSEU</name>
<dbReference type="Proteomes" id="UP000694287">
    <property type="component" value="Unassembled WGS sequence"/>
</dbReference>
<evidence type="ECO:0000313" key="2">
    <source>
        <dbReference type="EMBL" id="MBW0136194.1"/>
    </source>
</evidence>